<reference evidence="2 5" key="2">
    <citation type="submission" date="2016-01" db="EMBL/GenBank/DDBJ databases">
        <authorList>
            <person name="Varghese N."/>
        </authorList>
    </citation>
    <scope>NUCLEOTIDE SEQUENCE [LARGE SCALE GENOMIC DNA]</scope>
    <source>
        <strain evidence="2 5">HL-91</strain>
    </source>
</reference>
<dbReference type="RefSeq" id="WP_072245403.1">
    <property type="nucleotide sequence ID" value="NZ_FBYC01000004.1"/>
</dbReference>
<protein>
    <submittedName>
        <fullName evidence="2">Uncharacterized conserved protein PhnB, glyoxalase superfamily</fullName>
    </submittedName>
</protein>
<organism evidence="3 4">
    <name type="scientific">Roseibaca calidilacus</name>
    <dbReference type="NCBI Taxonomy" id="1666912"/>
    <lineage>
        <taxon>Bacteria</taxon>
        <taxon>Pseudomonadati</taxon>
        <taxon>Pseudomonadota</taxon>
        <taxon>Alphaproteobacteria</taxon>
        <taxon>Rhodobacterales</taxon>
        <taxon>Paracoccaceae</taxon>
        <taxon>Roseinatronobacter</taxon>
    </lineage>
</organism>
<dbReference type="Gene3D" id="3.30.720.110">
    <property type="match status" value="1"/>
</dbReference>
<accession>A0A0P7YRN4</accession>
<dbReference type="PANTHER" id="PTHR34109">
    <property type="entry name" value="BNAUNNG04460D PROTEIN-RELATED"/>
    <property type="match status" value="1"/>
</dbReference>
<dbReference type="Pfam" id="PF00903">
    <property type="entry name" value="Glyoxalase"/>
    <property type="match status" value="1"/>
</dbReference>
<dbReference type="PROSITE" id="PS51819">
    <property type="entry name" value="VOC"/>
    <property type="match status" value="1"/>
</dbReference>
<dbReference type="OrthoDB" id="9806868at2"/>
<dbReference type="EMBL" id="FBYC01000004">
    <property type="protein sequence ID" value="CUX80341.1"/>
    <property type="molecule type" value="Genomic_DNA"/>
</dbReference>
<evidence type="ECO:0000313" key="3">
    <source>
        <dbReference type="EMBL" id="KPP92990.1"/>
    </source>
</evidence>
<dbReference type="EMBL" id="LJSG01000010">
    <property type="protein sequence ID" value="KPP92990.1"/>
    <property type="molecule type" value="Genomic_DNA"/>
</dbReference>
<dbReference type="InterPro" id="IPR037523">
    <property type="entry name" value="VOC_core"/>
</dbReference>
<feature type="domain" description="VOC" evidence="1">
    <location>
        <begin position="9"/>
        <end position="122"/>
    </location>
</feature>
<dbReference type="Proteomes" id="UP000050413">
    <property type="component" value="Unassembled WGS sequence"/>
</dbReference>
<dbReference type="InterPro" id="IPR029068">
    <property type="entry name" value="Glyas_Bleomycin-R_OHBP_Dase"/>
</dbReference>
<evidence type="ECO:0000259" key="1">
    <source>
        <dbReference type="PROSITE" id="PS51819"/>
    </source>
</evidence>
<comment type="caution">
    <text evidence="3">The sequence shown here is derived from an EMBL/GenBank/DDBJ whole genome shotgun (WGS) entry which is preliminary data.</text>
</comment>
<dbReference type="SUPFAM" id="SSF54593">
    <property type="entry name" value="Glyoxalase/Bleomycin resistance protein/Dihydroxybiphenyl dioxygenase"/>
    <property type="match status" value="1"/>
</dbReference>
<evidence type="ECO:0000313" key="5">
    <source>
        <dbReference type="Proteomes" id="UP000182045"/>
    </source>
</evidence>
<gene>
    <name evidence="2" type="ORF">Ga0058931_1050</name>
    <name evidence="3" type="ORF">HLUCCA05_13275</name>
</gene>
<dbReference type="InterPro" id="IPR004360">
    <property type="entry name" value="Glyas_Fos-R_dOase_dom"/>
</dbReference>
<dbReference type="Gene3D" id="3.30.720.120">
    <property type="match status" value="1"/>
</dbReference>
<reference evidence="3 4" key="1">
    <citation type="submission" date="2015-09" db="EMBL/GenBank/DDBJ databases">
        <title>Identification and resolution of microdiversity through metagenomic sequencing of parallel consortia.</title>
        <authorList>
            <person name="Nelson W.C."/>
            <person name="Romine M.F."/>
            <person name="Lindemann S.R."/>
        </authorList>
    </citation>
    <scope>NUCLEOTIDE SEQUENCE [LARGE SCALE GENOMIC DNA]</scope>
    <source>
        <strain evidence="3">HL-91</strain>
    </source>
</reference>
<sequence>MTWKPKNYSTISPYLMVRDAEKTLQFMEAVFAATRLRLHPRENGPGVAHAEARIDDSIIMMGEVPDASEAHIHVYVPNAEETFAKAVAEGGKVVQDLTRSGDGDYRGGIADGNGIVWWISTQEEYRN</sequence>
<evidence type="ECO:0000313" key="2">
    <source>
        <dbReference type="EMBL" id="CUX80341.1"/>
    </source>
</evidence>
<name>A0A0P7YRN4_9RHOB</name>
<dbReference type="Proteomes" id="UP000182045">
    <property type="component" value="Unassembled WGS sequence"/>
</dbReference>
<dbReference type="STRING" id="1666912.Ga0058931_1050"/>
<dbReference type="PANTHER" id="PTHR34109:SF1">
    <property type="entry name" value="VOC DOMAIN-CONTAINING PROTEIN"/>
    <property type="match status" value="1"/>
</dbReference>
<evidence type="ECO:0000313" key="4">
    <source>
        <dbReference type="Proteomes" id="UP000050413"/>
    </source>
</evidence>
<keyword evidence="5" id="KW-1185">Reference proteome</keyword>
<dbReference type="AlphaFoldDB" id="A0A0P7YRN4"/>
<proteinExistence type="predicted"/>